<dbReference type="PANTHER" id="PTHR46596:SF1">
    <property type="entry name" value="SORTING NEXIN-4"/>
    <property type="match status" value="1"/>
</dbReference>
<dbReference type="InterPro" id="IPR001683">
    <property type="entry name" value="PX_dom"/>
</dbReference>
<sequence length="362" mass="42312">MSEETLTLFDRYDISITNTERRNTSSISIQDCYIVYLIECRPRTHCGSSEIESTCVFRRYSDFETLRNYLTAKYSWIIVPVLPEKTISHTWSKSHQDRTSVEVVERRRLLLERFLHHLCGHPTLSSDSAVQNFVLQNDGWKQIVDISHVLNKRMADRLFTLYQAHNMFGRLFSDWSGTEDKLGDSLQRAGHYLDSFSGQIEEFLHEEDALMDFIKQQATYCEVIRGIVEKHEQLIEDTQKYENNLGVKKTQRDAYANGKMNFSVNALKAKLFGDNQDTRYAKIECMDADINDATLHCQNAEVKLNEFNKNAVTELEFYKNMKEDQFRDILRAYCLLQARICKTALKSWTNIRDCFTIEQPPL</sequence>
<feature type="domain" description="PX" evidence="1">
    <location>
        <begin position="14"/>
        <end position="141"/>
    </location>
</feature>
<dbReference type="InterPro" id="IPR034783">
    <property type="entry name" value="SNX4"/>
</dbReference>
<dbReference type="EMBL" id="CAJOBC010000947">
    <property type="protein sequence ID" value="CAF3641524.1"/>
    <property type="molecule type" value="Genomic_DNA"/>
</dbReference>
<evidence type="ECO:0000313" key="4">
    <source>
        <dbReference type="EMBL" id="CAF3570662.1"/>
    </source>
</evidence>
<dbReference type="InterPro" id="IPR036871">
    <property type="entry name" value="PX_dom_sf"/>
</dbReference>
<dbReference type="PROSITE" id="PS50195">
    <property type="entry name" value="PX"/>
    <property type="match status" value="1"/>
</dbReference>
<dbReference type="GO" id="GO:2000786">
    <property type="term" value="P:positive regulation of autophagosome assembly"/>
    <property type="evidence" value="ECO:0007669"/>
    <property type="project" value="TreeGrafter"/>
</dbReference>
<dbReference type="GO" id="GO:0031901">
    <property type="term" value="C:early endosome membrane"/>
    <property type="evidence" value="ECO:0007669"/>
    <property type="project" value="TreeGrafter"/>
</dbReference>
<dbReference type="GO" id="GO:0005886">
    <property type="term" value="C:plasma membrane"/>
    <property type="evidence" value="ECO:0007669"/>
    <property type="project" value="TreeGrafter"/>
</dbReference>
<comment type="caution">
    <text evidence="3">The sequence shown here is derived from an EMBL/GenBank/DDBJ whole genome shotgun (WGS) entry which is preliminary data.</text>
</comment>
<dbReference type="Proteomes" id="UP000681722">
    <property type="component" value="Unassembled WGS sequence"/>
</dbReference>
<dbReference type="SUPFAM" id="SSF64268">
    <property type="entry name" value="PX domain"/>
    <property type="match status" value="1"/>
</dbReference>
<dbReference type="GO" id="GO:0031201">
    <property type="term" value="C:SNARE complex"/>
    <property type="evidence" value="ECO:0007669"/>
    <property type="project" value="TreeGrafter"/>
</dbReference>
<dbReference type="Proteomes" id="UP000677228">
    <property type="component" value="Unassembled WGS sequence"/>
</dbReference>
<dbReference type="Proteomes" id="UP000682733">
    <property type="component" value="Unassembled WGS sequence"/>
</dbReference>
<evidence type="ECO:0000313" key="3">
    <source>
        <dbReference type="EMBL" id="CAF0853938.1"/>
    </source>
</evidence>
<dbReference type="OrthoDB" id="289314at2759"/>
<evidence type="ECO:0000313" key="5">
    <source>
        <dbReference type="EMBL" id="CAF3641524.1"/>
    </source>
</evidence>
<dbReference type="EMBL" id="CAJOBA010001013">
    <property type="protein sequence ID" value="CAF3570662.1"/>
    <property type="molecule type" value="Genomic_DNA"/>
</dbReference>
<dbReference type="Gene3D" id="3.30.1520.10">
    <property type="entry name" value="Phox-like domain"/>
    <property type="match status" value="1"/>
</dbReference>
<dbReference type="EMBL" id="CAJNOK010001013">
    <property type="protein sequence ID" value="CAF0788254.1"/>
    <property type="molecule type" value="Genomic_DNA"/>
</dbReference>
<accession>A0A813WER0</accession>
<keyword evidence="6" id="KW-1185">Reference proteome</keyword>
<dbReference type="Proteomes" id="UP000663829">
    <property type="component" value="Unassembled WGS sequence"/>
</dbReference>
<dbReference type="Pfam" id="PF00787">
    <property type="entry name" value="PX"/>
    <property type="match status" value="1"/>
</dbReference>
<evidence type="ECO:0000259" key="1">
    <source>
        <dbReference type="PROSITE" id="PS50195"/>
    </source>
</evidence>
<evidence type="ECO:0000313" key="2">
    <source>
        <dbReference type="EMBL" id="CAF0788254.1"/>
    </source>
</evidence>
<name>A0A813WER0_9BILA</name>
<evidence type="ECO:0000313" key="6">
    <source>
        <dbReference type="Proteomes" id="UP000663829"/>
    </source>
</evidence>
<dbReference type="GO" id="GO:0032266">
    <property type="term" value="F:phosphatidylinositol-3-phosphate binding"/>
    <property type="evidence" value="ECO:0007669"/>
    <property type="project" value="TreeGrafter"/>
</dbReference>
<protein>
    <recommendedName>
        <fullName evidence="1">PX domain-containing protein</fullName>
    </recommendedName>
</protein>
<organism evidence="3 6">
    <name type="scientific">Didymodactylos carnosus</name>
    <dbReference type="NCBI Taxonomy" id="1234261"/>
    <lineage>
        <taxon>Eukaryota</taxon>
        <taxon>Metazoa</taxon>
        <taxon>Spiralia</taxon>
        <taxon>Gnathifera</taxon>
        <taxon>Rotifera</taxon>
        <taxon>Eurotatoria</taxon>
        <taxon>Bdelloidea</taxon>
        <taxon>Philodinida</taxon>
        <taxon>Philodinidae</taxon>
        <taxon>Didymodactylos</taxon>
    </lineage>
</organism>
<dbReference type="SMART" id="SM00312">
    <property type="entry name" value="PX"/>
    <property type="match status" value="1"/>
</dbReference>
<gene>
    <name evidence="3" type="ORF">GPM918_LOCUS6225</name>
    <name evidence="2" type="ORF">OVA965_LOCUS3995</name>
    <name evidence="5" type="ORF">SRO942_LOCUS6217</name>
    <name evidence="4" type="ORF">TMI583_LOCUS3993</name>
</gene>
<dbReference type="AlphaFoldDB" id="A0A813WER0"/>
<dbReference type="GO" id="GO:0015031">
    <property type="term" value="P:protein transport"/>
    <property type="evidence" value="ECO:0007669"/>
    <property type="project" value="InterPro"/>
</dbReference>
<dbReference type="PANTHER" id="PTHR46596">
    <property type="entry name" value="SORTING NEXIN-4"/>
    <property type="match status" value="1"/>
</dbReference>
<dbReference type="EMBL" id="CAJNOQ010000948">
    <property type="protein sequence ID" value="CAF0853938.1"/>
    <property type="molecule type" value="Genomic_DNA"/>
</dbReference>
<proteinExistence type="predicted"/>
<reference evidence="3" key="1">
    <citation type="submission" date="2021-02" db="EMBL/GenBank/DDBJ databases">
        <authorList>
            <person name="Nowell W R."/>
        </authorList>
    </citation>
    <scope>NUCLEOTIDE SEQUENCE</scope>
</reference>